<dbReference type="EMBL" id="JBIMZQ010000009">
    <property type="protein sequence ID" value="KAL3669210.1"/>
    <property type="molecule type" value="Genomic_DNA"/>
</dbReference>
<dbReference type="Proteomes" id="UP001632037">
    <property type="component" value="Unassembled WGS sequence"/>
</dbReference>
<reference evidence="2 3" key="1">
    <citation type="submission" date="2024-09" db="EMBL/GenBank/DDBJ databases">
        <title>Genome sequencing and assembly of Phytophthora oleae, isolate VK10A, causative agent of rot of olive drupes.</title>
        <authorList>
            <person name="Conti Taguali S."/>
            <person name="Riolo M."/>
            <person name="La Spada F."/>
            <person name="Cacciola S.O."/>
            <person name="Dionisio G."/>
        </authorList>
    </citation>
    <scope>NUCLEOTIDE SEQUENCE [LARGE SCALE GENOMIC DNA]</scope>
    <source>
        <strain evidence="2 3">VK10A</strain>
    </source>
</reference>
<feature type="compositionally biased region" description="Polar residues" evidence="1">
    <location>
        <begin position="60"/>
        <end position="69"/>
    </location>
</feature>
<accession>A0ABD3FQK1</accession>
<gene>
    <name evidence="2" type="ORF">V7S43_005593</name>
</gene>
<keyword evidence="3" id="KW-1185">Reference proteome</keyword>
<evidence type="ECO:0000256" key="1">
    <source>
        <dbReference type="SAM" id="MobiDB-lite"/>
    </source>
</evidence>
<dbReference type="AlphaFoldDB" id="A0ABD3FQK1"/>
<evidence type="ECO:0000313" key="3">
    <source>
        <dbReference type="Proteomes" id="UP001632037"/>
    </source>
</evidence>
<feature type="compositionally biased region" description="Polar residues" evidence="1">
    <location>
        <begin position="17"/>
        <end position="27"/>
    </location>
</feature>
<name>A0ABD3FQK1_9STRA</name>
<organism evidence="2 3">
    <name type="scientific">Phytophthora oleae</name>
    <dbReference type="NCBI Taxonomy" id="2107226"/>
    <lineage>
        <taxon>Eukaryota</taxon>
        <taxon>Sar</taxon>
        <taxon>Stramenopiles</taxon>
        <taxon>Oomycota</taxon>
        <taxon>Peronosporomycetes</taxon>
        <taxon>Peronosporales</taxon>
        <taxon>Peronosporaceae</taxon>
        <taxon>Phytophthora</taxon>
    </lineage>
</organism>
<protein>
    <submittedName>
        <fullName evidence="2">Uncharacterized protein</fullName>
    </submittedName>
</protein>
<comment type="caution">
    <text evidence="2">The sequence shown here is derived from an EMBL/GenBank/DDBJ whole genome shotgun (WGS) entry which is preliminary data.</text>
</comment>
<proteinExistence type="predicted"/>
<sequence length="181" mass="18815">MAKERRSRRLFRQRQQPNALPPSSATSPGRLASLPFVKPAMSTPPTPLSSAPALGAVSPMGTSPSSWISQQGYIPPSPLLSGTPSSSPYSDVVIAQAALASVEITSLSSASPSTPVSFREYEATPAPDASADASANSTCLSSDCMQGDFVPAGEYGSIVEKMKERVDEIAVTELATTANQI</sequence>
<evidence type="ECO:0000313" key="2">
    <source>
        <dbReference type="EMBL" id="KAL3669210.1"/>
    </source>
</evidence>
<feature type="region of interest" description="Disordered" evidence="1">
    <location>
        <begin position="1"/>
        <end position="69"/>
    </location>
</feature>
<feature type="compositionally biased region" description="Basic residues" evidence="1">
    <location>
        <begin position="1"/>
        <end position="12"/>
    </location>
</feature>